<evidence type="ECO:0000313" key="3">
    <source>
        <dbReference type="EMBL" id="CAJ0897713.1"/>
    </source>
</evidence>
<keyword evidence="4" id="KW-1185">Reference proteome</keyword>
<organism evidence="2 5">
    <name type="scientific">Ralstonia flatus</name>
    <dbReference type="NCBI Taxonomy" id="3058601"/>
    <lineage>
        <taxon>Bacteria</taxon>
        <taxon>Pseudomonadati</taxon>
        <taxon>Pseudomonadota</taxon>
        <taxon>Betaproteobacteria</taxon>
        <taxon>Burkholderiales</taxon>
        <taxon>Burkholderiaceae</taxon>
        <taxon>Ralstonia</taxon>
    </lineage>
</organism>
<dbReference type="AlphaFoldDB" id="A0AAD2C197"/>
<proteinExistence type="predicted"/>
<accession>A0AAD2C197</accession>
<dbReference type="Proteomes" id="UP001190491">
    <property type="component" value="Unassembled WGS sequence"/>
</dbReference>
<dbReference type="EMBL" id="CAUDLI010000010">
    <property type="protein sequence ID" value="CAJ0897713.1"/>
    <property type="molecule type" value="Genomic_DNA"/>
</dbReference>
<sequence length="699" mass="77779">MPDLIVTFSMQAEYLHSIWPEAPILNVEAGAFSRSPFAFSLYFDHMGIYRTSAPAGLPNWNLRDTVAADTLHLAADFRAWASDALSQEDPFRHHDYRAKFDRLALLPLQVSNWYSFDEYCNYKTQFEYLFDVLSAAPKDVGVIATEYVQWGHVFDASHSGTNLEFLRRSFPNLIVPPTARKYASPSQYLVQHVDGVWSVSSNVGYQALLFGKRLGSPLRSFYRNVAHNHTPTEFFANLRYTASAEDRLPFLAWHLERYLVPEALLDNGKWLLQYLDARRTAILGASDPLDAFIPIGDSNEIRAAWNLRPRKGQASRWVSRGLQRLQREAKTEILLTQLENRAQAASHPAALSENGQGDGYILLNDTRAIDQALHLGCNVVTDYIHRQLSATGLRCLGSANTAEECGALLNAPDISKVRLIVFNGEGSLHHDSTRCKALMEFCAHMKQRSVPCVLINTVWHENSDYLGELLSIFDLVTVRESISHSSIQRWRSDVALVPDISFAAFREDLASTDRPPLSLSGSTTPFAVIDNVNADVARTLAEFAEFHRLPYFLMGGLHVDTTVTNGAIAYELNGMVFPRILRSAQTLRQMNAVLTGRFHGLTAALAAGTPVVSLPSNTPKIEGLLKDIGVQNCSLLPADWLQLGHNQRYGAIEAMLANWNSSLLGRVDAWVNAAVGNIDQMFMEIKKMVGADCGTKPAI</sequence>
<dbReference type="Proteomes" id="UP001189792">
    <property type="component" value="Unassembled WGS sequence"/>
</dbReference>
<dbReference type="Pfam" id="PF04230">
    <property type="entry name" value="PS_pyruv_trans"/>
    <property type="match status" value="1"/>
</dbReference>
<evidence type="ECO:0000313" key="5">
    <source>
        <dbReference type="Proteomes" id="UP001190491"/>
    </source>
</evidence>
<feature type="domain" description="Polysaccharide pyruvyl transferase" evidence="1">
    <location>
        <begin position="449"/>
        <end position="615"/>
    </location>
</feature>
<name>A0AAD2C197_9RALS</name>
<evidence type="ECO:0000313" key="2">
    <source>
        <dbReference type="EMBL" id="CAJ0891354.1"/>
    </source>
</evidence>
<dbReference type="InterPro" id="IPR007345">
    <property type="entry name" value="Polysacch_pyruvyl_Trfase"/>
</dbReference>
<gene>
    <name evidence="3" type="ORF">R77564_04133</name>
    <name evidence="2" type="ORF">R77567_04267</name>
</gene>
<comment type="caution">
    <text evidence="2">The sequence shown here is derived from an EMBL/GenBank/DDBJ whole genome shotgun (WGS) entry which is preliminary data.</text>
</comment>
<reference evidence="2 4" key="1">
    <citation type="submission" date="2023-07" db="EMBL/GenBank/DDBJ databases">
        <authorList>
            <person name="Peeters C."/>
        </authorList>
    </citation>
    <scope>NUCLEOTIDE SEQUENCE</scope>
    <source>
        <strain evidence="3 4">LMG 32965</strain>
        <strain evidence="2">R-77567</strain>
    </source>
</reference>
<dbReference type="EMBL" id="CAUDKO010000012">
    <property type="protein sequence ID" value="CAJ0891354.1"/>
    <property type="molecule type" value="Genomic_DNA"/>
</dbReference>
<evidence type="ECO:0000259" key="1">
    <source>
        <dbReference type="Pfam" id="PF04230"/>
    </source>
</evidence>
<protein>
    <recommendedName>
        <fullName evidence="1">Polysaccharide pyruvyl transferase domain-containing protein</fullName>
    </recommendedName>
</protein>
<evidence type="ECO:0000313" key="4">
    <source>
        <dbReference type="Proteomes" id="UP001189792"/>
    </source>
</evidence>